<dbReference type="Gene3D" id="3.90.550.10">
    <property type="entry name" value="Spore Coat Polysaccharide Biosynthesis Protein SpsA, Chain A"/>
    <property type="match status" value="1"/>
</dbReference>
<protein>
    <recommendedName>
        <fullName evidence="2">Glycosyltransferase</fullName>
    </recommendedName>
</protein>
<dbReference type="RefSeq" id="WP_295324228.1">
    <property type="nucleotide sequence ID" value="NZ_LT598653.1"/>
</dbReference>
<name>A0A1Y5PXS9_9SPHN</name>
<organism evidence="1">
    <name type="scientific">uncultured Sphingopyxis sp</name>
    <dbReference type="NCBI Taxonomy" id="310581"/>
    <lineage>
        <taxon>Bacteria</taxon>
        <taxon>Pseudomonadati</taxon>
        <taxon>Pseudomonadota</taxon>
        <taxon>Alphaproteobacteria</taxon>
        <taxon>Sphingomonadales</taxon>
        <taxon>Sphingomonadaceae</taxon>
        <taxon>Sphingopyxis</taxon>
        <taxon>environmental samples</taxon>
    </lineage>
</organism>
<accession>A0A1Y5PXS9</accession>
<reference evidence="1" key="1">
    <citation type="submission" date="2016-03" db="EMBL/GenBank/DDBJ databases">
        <authorList>
            <person name="Ploux O."/>
        </authorList>
    </citation>
    <scope>NUCLEOTIDE SEQUENCE</scope>
    <source>
        <strain evidence="1">UC10</strain>
    </source>
</reference>
<dbReference type="AlphaFoldDB" id="A0A1Y5PXS9"/>
<evidence type="ECO:0000313" key="1">
    <source>
        <dbReference type="EMBL" id="SBV32044.1"/>
    </source>
</evidence>
<dbReference type="InterPro" id="IPR029044">
    <property type="entry name" value="Nucleotide-diphossugar_trans"/>
</dbReference>
<sequence>MTDAAPAICRLMVATPIYDGAQGSYVRAALELAMAAQARGVPVRFEFILHEAQVHRARSLLADLFVQSDCTHLLFVDADIDFAAADIFAMIEAMAGRPDCAILGAAVPRRTVNWPQVARAAERGLGKDNATDLARYAGDFALSFLQADQRFAIADLVELSQLGTGLMLIRRDVVETLRARHPELLFRTDARDRHGTGVGESVHALFLPEIDRGSGLMLSEDYAFCRRARDAGFRIWLAPWVRTTHSGPATFRGSLADLAPLFASSSVS</sequence>
<dbReference type="SUPFAM" id="SSF53448">
    <property type="entry name" value="Nucleotide-diphospho-sugar transferases"/>
    <property type="match status" value="1"/>
</dbReference>
<evidence type="ECO:0008006" key="2">
    <source>
        <dbReference type="Google" id="ProtNLM"/>
    </source>
</evidence>
<dbReference type="EMBL" id="LT598653">
    <property type="protein sequence ID" value="SBV32044.1"/>
    <property type="molecule type" value="Genomic_DNA"/>
</dbReference>
<proteinExistence type="predicted"/>
<gene>
    <name evidence="1" type="ORF">SPPYR_0924</name>
</gene>
<dbReference type="KEGG" id="sphu:SPPYR_0924"/>